<protein>
    <submittedName>
        <fullName evidence="2">Cation diffusion facilitator CzcD-associated flavoprotein CzcO</fullName>
    </submittedName>
    <submittedName>
        <fullName evidence="1">Monooxygenase</fullName>
    </submittedName>
</protein>
<dbReference type="SUPFAM" id="SSF51905">
    <property type="entry name" value="FAD/NAD(P)-binding domain"/>
    <property type="match status" value="2"/>
</dbReference>
<keyword evidence="1" id="KW-0503">Monooxygenase</keyword>
<dbReference type="PANTHER" id="PTHR42877">
    <property type="entry name" value="L-ORNITHINE N(5)-MONOOXYGENASE-RELATED"/>
    <property type="match status" value="1"/>
</dbReference>
<dbReference type="PRINTS" id="PR00469">
    <property type="entry name" value="PNDRDTASEII"/>
</dbReference>
<reference evidence="2 3" key="1">
    <citation type="submission" date="2020-07" db="EMBL/GenBank/DDBJ databases">
        <title>Sequencing the genomes of 1000 actinobacteria strains.</title>
        <authorList>
            <person name="Klenk H.-P."/>
        </authorList>
    </citation>
    <scope>NUCLEOTIDE SEQUENCE [LARGE SCALE GENOMIC DNA]</scope>
    <source>
        <strain evidence="2 3">DSM 24482</strain>
    </source>
</reference>
<dbReference type="PANTHER" id="PTHR42877:SF4">
    <property type="entry name" value="FAD_NAD(P)-BINDING DOMAIN-CONTAINING PROTEIN-RELATED"/>
    <property type="match status" value="1"/>
</dbReference>
<evidence type="ECO:0000313" key="4">
    <source>
        <dbReference type="Proteomes" id="UP000618382"/>
    </source>
</evidence>
<evidence type="ECO:0000313" key="1">
    <source>
        <dbReference type="EMBL" id="GIG32561.1"/>
    </source>
</evidence>
<dbReference type="Gene3D" id="3.50.50.60">
    <property type="entry name" value="FAD/NAD(P)-binding domain"/>
    <property type="match status" value="2"/>
</dbReference>
<comment type="caution">
    <text evidence="2">The sequence shown here is derived from an EMBL/GenBank/DDBJ whole genome shotgun (WGS) entry which is preliminary data.</text>
</comment>
<keyword evidence="4" id="KW-1185">Reference proteome</keyword>
<organism evidence="2 3">
    <name type="scientific">Cellulomonas oligotrophica</name>
    <dbReference type="NCBI Taxonomy" id="931536"/>
    <lineage>
        <taxon>Bacteria</taxon>
        <taxon>Bacillati</taxon>
        <taxon>Actinomycetota</taxon>
        <taxon>Actinomycetes</taxon>
        <taxon>Micrococcales</taxon>
        <taxon>Cellulomonadaceae</taxon>
        <taxon>Cellulomonas</taxon>
    </lineage>
</organism>
<evidence type="ECO:0000313" key="3">
    <source>
        <dbReference type="Proteomes" id="UP000577956"/>
    </source>
</evidence>
<dbReference type="RefSeq" id="WP_140458153.1">
    <property type="nucleotide sequence ID" value="NZ_BAABFI010000001.1"/>
</dbReference>
<reference evidence="1 4" key="2">
    <citation type="submission" date="2021-01" db="EMBL/GenBank/DDBJ databases">
        <title>Whole genome shotgun sequence of Cellulomonas oligotrophica NBRC 109435.</title>
        <authorList>
            <person name="Komaki H."/>
            <person name="Tamura T."/>
        </authorList>
    </citation>
    <scope>NUCLEOTIDE SEQUENCE [LARGE SCALE GENOMIC DNA]</scope>
    <source>
        <strain evidence="1 4">NBRC 109435</strain>
    </source>
</reference>
<dbReference type="EMBL" id="JACCBK010000001">
    <property type="protein sequence ID" value="NYD86549.1"/>
    <property type="molecule type" value="Genomic_DNA"/>
</dbReference>
<dbReference type="AlphaFoldDB" id="A0A7Y9FFZ4"/>
<sequence length="499" mass="53018">MSAPTVERRAVTAAPRATSADVVVVGAGIAGIGLVTRLRRAGLTDVVVLERADDVGGTWRDNRYPGVACDIPSHLYALSFAPHAGWSRTYAPGAEIQEYLRTVARDEGVLDHVRLGSPAEQMVWDPHAGRWHVDTPTGRVDARVLVLATGRLTEPRLPAVPGLGAFGGPVVHSARWDDDVPVDGARVGVVGTGASAVQLVPALAGRARELVVLQRSAPYVVPREDRPYSAAERAAFAADPGAITALREREAAVLEPGHAARRREPEASAALRGRALDHLHAQVPPGPLRDALTPDHEVGCKRVLLSDDYYPALRRPHVRLHPSPLARVGPGHVVAADGAVHALDVLVLATGFAAADPPYAPRVRGRGGRTLAEHWADGMTAYASTAVHGFPNMFLVDGPNAALGHSSGVALIEAQIDYVLGAVRHLTAPGAPVLEVSAQAEAAYTARIDAMARGTVWMTGCRSWYVDPRSGRLTLLWPGTTQEFRDANGTFSPEPYLVR</sequence>
<dbReference type="EMBL" id="BONN01000004">
    <property type="protein sequence ID" value="GIG32561.1"/>
    <property type="molecule type" value="Genomic_DNA"/>
</dbReference>
<accession>A0A7Y9FFZ4</accession>
<dbReference type="InterPro" id="IPR051209">
    <property type="entry name" value="FAD-bind_Monooxygenase_sf"/>
</dbReference>
<proteinExistence type="predicted"/>
<dbReference type="GO" id="GO:0004497">
    <property type="term" value="F:monooxygenase activity"/>
    <property type="evidence" value="ECO:0007669"/>
    <property type="project" value="UniProtKB-KW"/>
</dbReference>
<dbReference type="InterPro" id="IPR036188">
    <property type="entry name" value="FAD/NAD-bd_sf"/>
</dbReference>
<dbReference type="Proteomes" id="UP000618382">
    <property type="component" value="Unassembled WGS sequence"/>
</dbReference>
<gene>
    <name evidence="2" type="ORF">BKA21_002098</name>
    <name evidence="1" type="ORF">Col01nite_17200</name>
</gene>
<name>A0A7Y9FFZ4_9CELL</name>
<evidence type="ECO:0000313" key="2">
    <source>
        <dbReference type="EMBL" id="NYD86549.1"/>
    </source>
</evidence>
<dbReference type="Proteomes" id="UP000577956">
    <property type="component" value="Unassembled WGS sequence"/>
</dbReference>
<dbReference type="Pfam" id="PF13738">
    <property type="entry name" value="Pyr_redox_3"/>
    <property type="match status" value="1"/>
</dbReference>
<keyword evidence="1" id="KW-0560">Oxidoreductase</keyword>